<feature type="domain" description="PH" evidence="1">
    <location>
        <begin position="1"/>
        <end position="102"/>
    </location>
</feature>
<evidence type="ECO:0000259" key="1">
    <source>
        <dbReference type="PROSITE" id="PS50003"/>
    </source>
</evidence>
<reference evidence="2 3" key="1">
    <citation type="submission" date="2019-07" db="EMBL/GenBank/DDBJ databases">
        <title>Complete Genome Sequence of Leptotrichia wadei Strain JMUB3933.</title>
        <authorList>
            <person name="Watanabe S."/>
            <person name="Cui L."/>
        </authorList>
    </citation>
    <scope>NUCLEOTIDE SEQUENCE [LARGE SCALE GENOMIC DNA]</scope>
    <source>
        <strain evidence="2 3">JMUB3933</strain>
    </source>
</reference>
<sequence>MSISFYVKNKKKFLGYEPVLNVETALSLLDKELYSYNTGNIDINDLLLSPVSNYQCLLIGDGKESARGFELYYDNKNKNYSIRVFTPSSREDWLLALEYIKALAKKFDSKIISETGEEYTVDNIDKFDYEGDILYGIEGISSRVKGEDSTLYSIFGINRIVSFNQEMIDRIENSDSPIDTFSNMVKEIQYLDAFSANQRFFRNKEDGKIIGTYTLTQNLRTILPYKPSVEFENSDMVKNEDIAFWNIGLVTIDGDENDPNSYQVVGQLDYNDFIKKLPKDKYHFIDASYILVEPLSKKKILGLLEISVN</sequence>
<dbReference type="InterPro" id="IPR025387">
    <property type="entry name" value="DUF4299"/>
</dbReference>
<gene>
    <name evidence="2" type="ORF">JMUB3933_1188</name>
</gene>
<dbReference type="InterPro" id="IPR001849">
    <property type="entry name" value="PH_domain"/>
</dbReference>
<dbReference type="AlphaFoldDB" id="A0A510K922"/>
<name>A0A510K922_9FUSO</name>
<dbReference type="Pfam" id="PF14132">
    <property type="entry name" value="DUF4299"/>
    <property type="match status" value="1"/>
</dbReference>
<evidence type="ECO:0000313" key="2">
    <source>
        <dbReference type="EMBL" id="BBM47687.1"/>
    </source>
</evidence>
<accession>A0A510K922</accession>
<dbReference type="Proteomes" id="UP000321397">
    <property type="component" value="Chromosome"/>
</dbReference>
<dbReference type="EMBL" id="AP019834">
    <property type="protein sequence ID" value="BBM47687.1"/>
    <property type="molecule type" value="Genomic_DNA"/>
</dbReference>
<protein>
    <recommendedName>
        <fullName evidence="1">PH domain-containing protein</fullName>
    </recommendedName>
</protein>
<organism evidence="2 3">
    <name type="scientific">Leptotrichia wadei</name>
    <dbReference type="NCBI Taxonomy" id="157687"/>
    <lineage>
        <taxon>Bacteria</taxon>
        <taxon>Fusobacteriati</taxon>
        <taxon>Fusobacteriota</taxon>
        <taxon>Fusobacteriia</taxon>
        <taxon>Fusobacteriales</taxon>
        <taxon>Leptotrichiaceae</taxon>
        <taxon>Leptotrichia</taxon>
    </lineage>
</organism>
<proteinExistence type="predicted"/>
<dbReference type="PROSITE" id="PS50003">
    <property type="entry name" value="PH_DOMAIN"/>
    <property type="match status" value="1"/>
</dbReference>
<dbReference type="RefSeq" id="WP_146960869.1">
    <property type="nucleotide sequence ID" value="NZ_AP019834.1"/>
</dbReference>
<evidence type="ECO:0000313" key="3">
    <source>
        <dbReference type="Proteomes" id="UP000321397"/>
    </source>
</evidence>